<accession>A0A852UXS9</accession>
<organism evidence="2 3">
    <name type="scientific">Streptosporangium sandarakinum</name>
    <dbReference type="NCBI Taxonomy" id="1260955"/>
    <lineage>
        <taxon>Bacteria</taxon>
        <taxon>Bacillati</taxon>
        <taxon>Actinomycetota</taxon>
        <taxon>Actinomycetes</taxon>
        <taxon>Streptosporangiales</taxon>
        <taxon>Streptosporangiaceae</taxon>
        <taxon>Streptosporangium</taxon>
    </lineage>
</organism>
<dbReference type="SUPFAM" id="SSF51735">
    <property type="entry name" value="NAD(P)-binding Rossmann-fold domains"/>
    <property type="match status" value="1"/>
</dbReference>
<evidence type="ECO:0000313" key="3">
    <source>
        <dbReference type="Proteomes" id="UP000576393"/>
    </source>
</evidence>
<dbReference type="GO" id="GO:0008270">
    <property type="term" value="F:zinc ion binding"/>
    <property type="evidence" value="ECO:0007669"/>
    <property type="project" value="InterPro"/>
</dbReference>
<dbReference type="AlphaFoldDB" id="A0A852UXS9"/>
<keyword evidence="3" id="KW-1185">Reference proteome</keyword>
<proteinExistence type="predicted"/>
<dbReference type="PROSITE" id="PS01162">
    <property type="entry name" value="QOR_ZETA_CRYSTAL"/>
    <property type="match status" value="1"/>
</dbReference>
<dbReference type="Proteomes" id="UP000576393">
    <property type="component" value="Unassembled WGS sequence"/>
</dbReference>
<dbReference type="InterPro" id="IPR011032">
    <property type="entry name" value="GroES-like_sf"/>
</dbReference>
<dbReference type="SMART" id="SM00829">
    <property type="entry name" value="PKS_ER"/>
    <property type="match status" value="1"/>
</dbReference>
<dbReference type="EMBL" id="JACCCO010000001">
    <property type="protein sequence ID" value="NYF40436.1"/>
    <property type="molecule type" value="Genomic_DNA"/>
</dbReference>
<sequence>MKAFVSRSYGPPDVLTLTEIPVPVPRDDEVLVRVRAGSVNPYDWHNMRGEPYLARLMPGGLALRTPKITILGADISGQVESVGGNVTEFRPGDDVFAVISGGGFAEYVCVRESDLAPKPENLSYEEAAAVPMAANTALLALRDEGHILPGQRVLINGASGGVGTFAVQLARALGAEVTGVCSARNVDLVHSLGATRVIDYTTQDFTRETRRYDLFLDIAGSRPVSVSRRTLHPKGTYVVVGGPPGRWIQPMGQVLSALALSPFVGRRISVADALKCPSPRQNLQTLSGFLNDKRVIPVIDRHYPFEEIPRAIGYLEGGHVPGKVVISF</sequence>
<dbReference type="InterPro" id="IPR020843">
    <property type="entry name" value="ER"/>
</dbReference>
<gene>
    <name evidence="2" type="ORF">HDA43_002595</name>
</gene>
<reference evidence="2 3" key="1">
    <citation type="submission" date="2020-07" db="EMBL/GenBank/DDBJ databases">
        <title>Sequencing the genomes of 1000 actinobacteria strains.</title>
        <authorList>
            <person name="Klenk H.-P."/>
        </authorList>
    </citation>
    <scope>NUCLEOTIDE SEQUENCE [LARGE SCALE GENOMIC DNA]</scope>
    <source>
        <strain evidence="2 3">DSM 45763</strain>
    </source>
</reference>
<dbReference type="GO" id="GO:0016491">
    <property type="term" value="F:oxidoreductase activity"/>
    <property type="evidence" value="ECO:0007669"/>
    <property type="project" value="InterPro"/>
</dbReference>
<dbReference type="PANTHER" id="PTHR44013">
    <property type="entry name" value="ZINC-TYPE ALCOHOL DEHYDROGENASE-LIKE PROTEIN C16A3.02C"/>
    <property type="match status" value="1"/>
</dbReference>
<comment type="caution">
    <text evidence="2">The sequence shown here is derived from an EMBL/GenBank/DDBJ whole genome shotgun (WGS) entry which is preliminary data.</text>
</comment>
<protein>
    <submittedName>
        <fullName evidence="2">NADPH:quinone reductase-like Zn-dependent oxidoreductase</fullName>
    </submittedName>
</protein>
<dbReference type="Pfam" id="PF08240">
    <property type="entry name" value="ADH_N"/>
    <property type="match status" value="1"/>
</dbReference>
<evidence type="ECO:0000313" key="2">
    <source>
        <dbReference type="EMBL" id="NYF40436.1"/>
    </source>
</evidence>
<dbReference type="Pfam" id="PF13602">
    <property type="entry name" value="ADH_zinc_N_2"/>
    <property type="match status" value="1"/>
</dbReference>
<dbReference type="Gene3D" id="3.90.180.10">
    <property type="entry name" value="Medium-chain alcohol dehydrogenases, catalytic domain"/>
    <property type="match status" value="1"/>
</dbReference>
<dbReference type="Gene3D" id="3.40.50.720">
    <property type="entry name" value="NAD(P)-binding Rossmann-like Domain"/>
    <property type="match status" value="1"/>
</dbReference>
<name>A0A852UXS9_9ACTN</name>
<feature type="domain" description="Enoyl reductase (ER)" evidence="1">
    <location>
        <begin position="10"/>
        <end position="326"/>
    </location>
</feature>
<dbReference type="InterPro" id="IPR052733">
    <property type="entry name" value="Chloroplast_QOR"/>
</dbReference>
<dbReference type="SUPFAM" id="SSF50129">
    <property type="entry name" value="GroES-like"/>
    <property type="match status" value="1"/>
</dbReference>
<dbReference type="InterPro" id="IPR036291">
    <property type="entry name" value="NAD(P)-bd_dom_sf"/>
</dbReference>
<evidence type="ECO:0000259" key="1">
    <source>
        <dbReference type="SMART" id="SM00829"/>
    </source>
</evidence>
<dbReference type="CDD" id="cd08267">
    <property type="entry name" value="MDR1"/>
    <property type="match status" value="1"/>
</dbReference>
<dbReference type="InterPro" id="IPR002364">
    <property type="entry name" value="Quin_OxRdtase/zeta-crystal_CS"/>
</dbReference>
<dbReference type="RefSeq" id="WP_179820192.1">
    <property type="nucleotide sequence ID" value="NZ_JACCCO010000001.1"/>
</dbReference>
<dbReference type="PANTHER" id="PTHR44013:SF1">
    <property type="entry name" value="ZINC-TYPE ALCOHOL DEHYDROGENASE-LIKE PROTEIN C16A3.02C"/>
    <property type="match status" value="1"/>
</dbReference>
<dbReference type="InterPro" id="IPR013154">
    <property type="entry name" value="ADH-like_N"/>
</dbReference>